<keyword evidence="9" id="KW-0732">Signal</keyword>
<evidence type="ECO:0000256" key="1">
    <source>
        <dbReference type="ARBA" id="ARBA00004613"/>
    </source>
</evidence>
<dbReference type="Ensembl" id="ENSLAFT00000014903.3">
    <property type="protein sequence ID" value="ENSLAFP00000012482.3"/>
    <property type="gene ID" value="ENSLAFG00000014904.3"/>
</dbReference>
<evidence type="ECO:0000256" key="2">
    <source>
        <dbReference type="ARBA" id="ARBA00010069"/>
    </source>
</evidence>
<evidence type="ECO:0000259" key="10">
    <source>
        <dbReference type="SMART" id="SM00030"/>
    </source>
</evidence>
<evidence type="ECO:0000256" key="3">
    <source>
        <dbReference type="ARBA" id="ARBA00022525"/>
    </source>
</evidence>
<dbReference type="InParanoid" id="G3TE36"/>
<keyword evidence="3" id="KW-0964">Secreted</keyword>
<keyword evidence="5" id="KW-1015">Disulfide bond</keyword>
<keyword evidence="12" id="KW-1185">Reference proteome</keyword>
<evidence type="ECO:0000256" key="8">
    <source>
        <dbReference type="SAM" id="Coils"/>
    </source>
</evidence>
<reference evidence="11" key="3">
    <citation type="submission" date="2025-09" db="UniProtKB">
        <authorList>
            <consortium name="Ensembl"/>
        </authorList>
    </citation>
    <scope>IDENTIFICATION</scope>
    <source>
        <strain evidence="11">Isolate ISIS603380</strain>
    </source>
</reference>
<keyword evidence="4 8" id="KW-0175">Coiled coil</keyword>
<dbReference type="GO" id="GO:0005615">
    <property type="term" value="C:extracellular space"/>
    <property type="evidence" value="ECO:0007669"/>
    <property type="project" value="TreeGrafter"/>
</dbReference>
<reference evidence="11 12" key="1">
    <citation type="submission" date="2009-06" db="EMBL/GenBank/DDBJ databases">
        <title>The Genome Sequence of Loxodonta africana (African elephant).</title>
        <authorList>
            <person name="Di Palma F."/>
            <person name="Heiman D."/>
            <person name="Young S."/>
            <person name="Johnson J."/>
            <person name="Lander E.S."/>
            <person name="Lindblad-Toh K."/>
        </authorList>
    </citation>
    <scope>NUCLEOTIDE SEQUENCE [LARGE SCALE GENOMIC DNA]</scope>
    <source>
        <strain evidence="11 12">Isolate ISIS603380</strain>
    </source>
</reference>
<feature type="chain" id="PRO_5003455278" description="Clusterin-like protein 1" evidence="9">
    <location>
        <begin position="21"/>
        <end position="328"/>
    </location>
</feature>
<dbReference type="AlphaFoldDB" id="G3TE36"/>
<dbReference type="FunCoup" id="G3TE36">
    <property type="interactions" value="9"/>
</dbReference>
<dbReference type="OMA" id="YLSEDCP"/>
<protein>
    <recommendedName>
        <fullName evidence="7">Clusterin-like protein 1</fullName>
    </recommendedName>
</protein>
<dbReference type="GO" id="GO:0005634">
    <property type="term" value="C:nucleus"/>
    <property type="evidence" value="ECO:0007669"/>
    <property type="project" value="TreeGrafter"/>
</dbReference>
<comment type="subcellular location">
    <subcellularLocation>
        <location evidence="1">Secreted</location>
    </subcellularLocation>
</comment>
<dbReference type="Proteomes" id="UP000007646">
    <property type="component" value="Unassembled WGS sequence"/>
</dbReference>
<dbReference type="Pfam" id="PF01093">
    <property type="entry name" value="Clusterin"/>
    <property type="match status" value="1"/>
</dbReference>
<dbReference type="GeneTree" id="ENSGT00530000063668"/>
<accession>G3TE36</accession>
<evidence type="ECO:0000313" key="11">
    <source>
        <dbReference type="Ensembl" id="ENSLAFP00000012482.3"/>
    </source>
</evidence>
<organism evidence="11 12">
    <name type="scientific">Loxodonta africana</name>
    <name type="common">African elephant</name>
    <dbReference type="NCBI Taxonomy" id="9785"/>
    <lineage>
        <taxon>Eukaryota</taxon>
        <taxon>Metazoa</taxon>
        <taxon>Chordata</taxon>
        <taxon>Craniata</taxon>
        <taxon>Vertebrata</taxon>
        <taxon>Euteleostomi</taxon>
        <taxon>Mammalia</taxon>
        <taxon>Eutheria</taxon>
        <taxon>Afrotheria</taxon>
        <taxon>Proboscidea</taxon>
        <taxon>Elephantidae</taxon>
        <taxon>Loxodonta</taxon>
    </lineage>
</organism>
<keyword evidence="6" id="KW-0325">Glycoprotein</keyword>
<comment type="similarity">
    <text evidence="2">Belongs to the clusterin family.</text>
</comment>
<sequence>MKSPLWVFIMYLLWLKDCHCAPTWKDKTAIGGNQKSFSESGEMEVDEGVKALIGMKQMKITMERREEEYAKLTETLKKCRAEKQEALKLMNEVQGHLEEEDRLCQLSLTDSWDECKSCLESNCMRYYTTCPPIWSSAKNTIEHFFTAVCQCFFPFHEDNKSDLPISKNLIEEEVEVAQIEDVFSQLTVDVGSLFSRSCNVFKQMQQEFDQAFQSYFTSDTDLVEPEFFPALSKRPMKKADLLQSWYIPNFFQLFRNFSLSVYETVHETIAGALNVMEDLPKQNQDLHLGGLMSKLLPVPKRGLCGQLGGNLSGCFKFHKRCQKCQDYL</sequence>
<proteinExistence type="inferred from homology"/>
<evidence type="ECO:0000256" key="5">
    <source>
        <dbReference type="ARBA" id="ARBA00023157"/>
    </source>
</evidence>
<dbReference type="GO" id="GO:0051787">
    <property type="term" value="F:misfolded protein binding"/>
    <property type="evidence" value="ECO:0007669"/>
    <property type="project" value="TreeGrafter"/>
</dbReference>
<dbReference type="HOGENOM" id="CLU_042162_0_0_1"/>
<dbReference type="PANTHER" id="PTHR10970">
    <property type="entry name" value="CLUSTERIN"/>
    <property type="match status" value="1"/>
</dbReference>
<evidence type="ECO:0000256" key="6">
    <source>
        <dbReference type="ARBA" id="ARBA00023180"/>
    </source>
</evidence>
<dbReference type="STRING" id="9785.ENSLAFP00000012482"/>
<feature type="domain" description="Clusterin N-terminal" evidence="10">
    <location>
        <begin position="26"/>
        <end position="236"/>
    </location>
</feature>
<dbReference type="InterPro" id="IPR000753">
    <property type="entry name" value="Clusterin-like"/>
</dbReference>
<feature type="signal peptide" evidence="9">
    <location>
        <begin position="1"/>
        <end position="20"/>
    </location>
</feature>
<reference evidence="11" key="2">
    <citation type="submission" date="2025-08" db="UniProtKB">
        <authorList>
            <consortium name="Ensembl"/>
        </authorList>
    </citation>
    <scope>IDENTIFICATION</scope>
    <source>
        <strain evidence="11">Isolate ISIS603380</strain>
    </source>
</reference>
<evidence type="ECO:0000313" key="12">
    <source>
        <dbReference type="Proteomes" id="UP000007646"/>
    </source>
</evidence>
<evidence type="ECO:0000256" key="4">
    <source>
        <dbReference type="ARBA" id="ARBA00023054"/>
    </source>
</evidence>
<evidence type="ECO:0000256" key="7">
    <source>
        <dbReference type="ARBA" id="ARBA00039843"/>
    </source>
</evidence>
<feature type="coiled-coil region" evidence="8">
    <location>
        <begin position="55"/>
        <end position="89"/>
    </location>
</feature>
<name>G3TE36_LOXAF</name>
<evidence type="ECO:0000256" key="9">
    <source>
        <dbReference type="SAM" id="SignalP"/>
    </source>
</evidence>
<dbReference type="SMART" id="SM00030">
    <property type="entry name" value="CLb"/>
    <property type="match status" value="1"/>
</dbReference>
<dbReference type="PANTHER" id="PTHR10970:SF2">
    <property type="entry name" value="CLUSTERIN-LIKE PROTEIN 1"/>
    <property type="match status" value="1"/>
</dbReference>
<dbReference type="eggNOG" id="ENOG502QQ44">
    <property type="taxonomic scope" value="Eukaryota"/>
</dbReference>
<dbReference type="InterPro" id="IPR016014">
    <property type="entry name" value="Clusterin_N"/>
</dbReference>